<feature type="region of interest" description="Disordered" evidence="1">
    <location>
        <begin position="97"/>
        <end position="129"/>
    </location>
</feature>
<dbReference type="CDD" id="cd06257">
    <property type="entry name" value="DnaJ"/>
    <property type="match status" value="1"/>
</dbReference>
<dbReference type="InterPro" id="IPR001623">
    <property type="entry name" value="DnaJ_domain"/>
</dbReference>
<proteinExistence type="predicted"/>
<feature type="compositionally biased region" description="Acidic residues" evidence="1">
    <location>
        <begin position="197"/>
        <end position="207"/>
    </location>
</feature>
<comment type="caution">
    <text evidence="3">The sequence shown here is derived from an EMBL/GenBank/DDBJ whole genome shotgun (WGS) entry which is preliminary data.</text>
</comment>
<evidence type="ECO:0000259" key="2">
    <source>
        <dbReference type="PROSITE" id="PS50076"/>
    </source>
</evidence>
<reference evidence="3 4" key="1">
    <citation type="journal article" date="2023" name="Hortic Res">
        <title>Pangenome of water caltrop reveals structural variations and asymmetric subgenome divergence after allopolyploidization.</title>
        <authorList>
            <person name="Zhang X."/>
            <person name="Chen Y."/>
            <person name="Wang L."/>
            <person name="Yuan Y."/>
            <person name="Fang M."/>
            <person name="Shi L."/>
            <person name="Lu R."/>
            <person name="Comes H.P."/>
            <person name="Ma Y."/>
            <person name="Chen Y."/>
            <person name="Huang G."/>
            <person name="Zhou Y."/>
            <person name="Zheng Z."/>
            <person name="Qiu Y."/>
        </authorList>
    </citation>
    <scope>NUCLEOTIDE SEQUENCE [LARGE SCALE GENOMIC DNA]</scope>
    <source>
        <strain evidence="3">F231</strain>
    </source>
</reference>
<dbReference type="SUPFAM" id="SSF46565">
    <property type="entry name" value="Chaperone J-domain"/>
    <property type="match status" value="1"/>
</dbReference>
<dbReference type="PANTHER" id="PTHR45376:SF5">
    <property type="entry name" value="CHAPERONE DNAJ-DOMAIN SUPERFAMILY PROTEIN"/>
    <property type="match status" value="1"/>
</dbReference>
<keyword evidence="4" id="KW-1185">Reference proteome</keyword>
<name>A0AAN7LSB8_TRANT</name>
<gene>
    <name evidence="3" type="ORF">SAY86_018053</name>
</gene>
<protein>
    <recommendedName>
        <fullName evidence="2">J domain-containing protein</fullName>
    </recommendedName>
</protein>
<organism evidence="3 4">
    <name type="scientific">Trapa natans</name>
    <name type="common">Water chestnut</name>
    <dbReference type="NCBI Taxonomy" id="22666"/>
    <lineage>
        <taxon>Eukaryota</taxon>
        <taxon>Viridiplantae</taxon>
        <taxon>Streptophyta</taxon>
        <taxon>Embryophyta</taxon>
        <taxon>Tracheophyta</taxon>
        <taxon>Spermatophyta</taxon>
        <taxon>Magnoliopsida</taxon>
        <taxon>eudicotyledons</taxon>
        <taxon>Gunneridae</taxon>
        <taxon>Pentapetalae</taxon>
        <taxon>rosids</taxon>
        <taxon>malvids</taxon>
        <taxon>Myrtales</taxon>
        <taxon>Lythraceae</taxon>
        <taxon>Trapa</taxon>
    </lineage>
</organism>
<evidence type="ECO:0000313" key="3">
    <source>
        <dbReference type="EMBL" id="KAK4790749.1"/>
    </source>
</evidence>
<feature type="domain" description="J" evidence="2">
    <location>
        <begin position="213"/>
        <end position="274"/>
    </location>
</feature>
<dbReference type="Pfam" id="PF00226">
    <property type="entry name" value="DnaJ"/>
    <property type="match status" value="1"/>
</dbReference>
<evidence type="ECO:0000313" key="4">
    <source>
        <dbReference type="Proteomes" id="UP001346149"/>
    </source>
</evidence>
<sequence>MLIPRYRNLISVKNSFFASTSAAVHSAGFHSTPFACQKWKQKWDSDFGKGQQPTKSYIRYSTRQKRADAKKALKDLLFRNGSCRVSFQDEDPIWKVDGAEADRPSNGGKRTRSKGASQHAPKNHYKKMKRKIRRESFTEDLDGQPETIFHATFGNRWYTWSFNSEYSSTFEDPSFGFEWRESTSSGNQRKSKWESISDVESDDEEEISIGSSSDRTILGLPPRGPLKIEDVKSAFRLSALKWHPDKYQGPSLPMAEDKFKSCVNAYKSLCSALSAA</sequence>
<feature type="region of interest" description="Disordered" evidence="1">
    <location>
        <begin position="188"/>
        <end position="214"/>
    </location>
</feature>
<accession>A0AAN7LSB8</accession>
<dbReference type="AlphaFoldDB" id="A0AAN7LSB8"/>
<dbReference type="Proteomes" id="UP001346149">
    <property type="component" value="Unassembled WGS sequence"/>
</dbReference>
<dbReference type="InterPro" id="IPR036869">
    <property type="entry name" value="J_dom_sf"/>
</dbReference>
<dbReference type="Gene3D" id="1.10.287.110">
    <property type="entry name" value="DnaJ domain"/>
    <property type="match status" value="1"/>
</dbReference>
<evidence type="ECO:0000256" key="1">
    <source>
        <dbReference type="SAM" id="MobiDB-lite"/>
    </source>
</evidence>
<dbReference type="PROSITE" id="PS50076">
    <property type="entry name" value="DNAJ_2"/>
    <property type="match status" value="1"/>
</dbReference>
<dbReference type="PANTHER" id="PTHR45376">
    <property type="entry name" value="CHAPERONE DNAJ-DOMAIN SUPERFAMILY PROTEIN-RELATED"/>
    <property type="match status" value="1"/>
</dbReference>
<dbReference type="EMBL" id="JAXQNO010000010">
    <property type="protein sequence ID" value="KAK4790749.1"/>
    <property type="molecule type" value="Genomic_DNA"/>
</dbReference>
<dbReference type="SMART" id="SM00271">
    <property type="entry name" value="DnaJ"/>
    <property type="match status" value="1"/>
</dbReference>